<dbReference type="InterPro" id="IPR052146">
    <property type="entry name" value="HOT1"/>
</dbReference>
<feature type="compositionally biased region" description="Low complexity" evidence="1">
    <location>
        <begin position="856"/>
        <end position="869"/>
    </location>
</feature>
<dbReference type="Pfam" id="PF16787">
    <property type="entry name" value="NDC10_II"/>
    <property type="match status" value="1"/>
</dbReference>
<dbReference type="PANTHER" id="PTHR37784:SF2">
    <property type="entry name" value="HIGH-OSMOLARITY-INDUCED TRANSCRIPTION PROTEIN 1"/>
    <property type="match status" value="1"/>
</dbReference>
<dbReference type="InterPro" id="IPR031872">
    <property type="entry name" value="NDC10_II"/>
</dbReference>
<organism evidence="4 5">
    <name type="scientific">Chaetomium globosum (strain ATCC 6205 / CBS 148.51 / DSM 1962 / NBRC 6347 / NRRL 1970)</name>
    <name type="common">Soil fungus</name>
    <dbReference type="NCBI Taxonomy" id="306901"/>
    <lineage>
        <taxon>Eukaryota</taxon>
        <taxon>Fungi</taxon>
        <taxon>Dikarya</taxon>
        <taxon>Ascomycota</taxon>
        <taxon>Pezizomycotina</taxon>
        <taxon>Sordariomycetes</taxon>
        <taxon>Sordariomycetidae</taxon>
        <taxon>Sordariales</taxon>
        <taxon>Chaetomiaceae</taxon>
        <taxon>Chaetomium</taxon>
    </lineage>
</organism>
<dbReference type="InParanoid" id="Q2HBP6"/>
<dbReference type="RefSeq" id="XP_001228874.1">
    <property type="nucleotide sequence ID" value="XM_001228873.1"/>
</dbReference>
<dbReference type="Gene3D" id="1.10.443.20">
    <property type="entry name" value="Centromere DNA-binding protein complex CBF3 subunit, domain 2"/>
    <property type="match status" value="1"/>
</dbReference>
<name>Q2HBP6_CHAGB</name>
<proteinExistence type="predicted"/>
<protein>
    <recommendedName>
        <fullName evidence="6">Transcription activator GCR1-like domain-containing protein</fullName>
    </recommendedName>
</protein>
<dbReference type="PANTHER" id="PTHR37784">
    <property type="entry name" value="PROTEIN MSN1"/>
    <property type="match status" value="1"/>
</dbReference>
<dbReference type="AlphaFoldDB" id="Q2HBP6"/>
<evidence type="ECO:0000313" key="4">
    <source>
        <dbReference type="EMBL" id="EAQ90423.1"/>
    </source>
</evidence>
<evidence type="ECO:0000256" key="1">
    <source>
        <dbReference type="SAM" id="MobiDB-lite"/>
    </source>
</evidence>
<sequence length="1011" mass="113334">MASFRAMATLDRSTLVPSGRHIWSICCNSATFGKHASKDAVREVLARSFSVRHRGHILRATDAALLSMITVNSAHSGSKSVKRQSANTPYAGKSIDTHVIRHGSRLEASDQLPMEDKAGSDPQLTYHFPITSRFEPVTVIRHSADARAPYVAPHPLEGPACCGALSGLAEVTTVACLVGGWSHFFSNRRMRAALQPAPHWVDVGAESYGFGSYLYGPPARGGRAMSSRVPAADAGKHETSVRSQAVLNNVVMHGWPATHVPGRPLPEDLVDEGKLLLFMADEVVSRAPRTGSRVAQERRKRRETEQAGGIAKRKKLQGHGKDEVAEWSEDCIVVHTVPADADDADSGDVESSFESSLKLQYNTVRSYVSAIQKLYDVQRTRGINPAPRPQSVALKAMQKSILRTTWARKRSEYADRGENTIKDSYTPSQIPVHTSAVWNESKQIACALRTQVYFLLGNHMLLRSSNRRPLELPDCFCLELPNEGVKNKDNITRAFVVVMNQGKTNQHGRLEYGACLRHRDPLACLVGALGFWLFYRWHVEKESFPSFSRRKDWYDLKILRRSINEPKDVLTPQTANDWTRRFYEKSGIKTTKASHAPRVASSQNADIAGVHEGQIRRAGRWNNGDQMTGCYLTSLPLEFMRAVADFDPEWSGSYFIARSTAKPPGRLLARVFPGLDYWKEQHDAPESSPFAATVQQDKAAGAFLELLAWLREVVLQDAAFLKPLFPNHPIFRDPLFQDPEFEQYAARVRDICSQAHEDSHQTAIEKTIPSVAEKLRSISTQQVAQNALNQRRHEETVQALRKLERKLDLLANTRYTVTISPEGKHLEQRVELPRGRRVHRRRRESSLSPCSPPPHASSLASTTAAASSSNTEHLLRTGNEKPVGQHIPTVSPSKAPGVAVVGPEDDESPPRFRFPQSVRTVMELWRLWRHGLPPMPSIQSLEERWGARWRARGDRQYFSIRRRIFDEIVRRSQARDQPEEVSAREMDIERGKISLDKFSKALRAQRGQGTG</sequence>
<dbReference type="OrthoDB" id="428577at2759"/>
<dbReference type="GO" id="GO:0000978">
    <property type="term" value="F:RNA polymerase II cis-regulatory region sequence-specific DNA binding"/>
    <property type="evidence" value="ECO:0007669"/>
    <property type="project" value="TreeGrafter"/>
</dbReference>
<evidence type="ECO:0000259" key="2">
    <source>
        <dbReference type="Pfam" id="PF12550"/>
    </source>
</evidence>
<feature type="domain" description="Transcription activator GCR1-like" evidence="2">
    <location>
        <begin position="912"/>
        <end position="987"/>
    </location>
</feature>
<feature type="domain" description="Ndc10" evidence="3">
    <location>
        <begin position="408"/>
        <end position="741"/>
    </location>
</feature>
<reference evidence="5" key="1">
    <citation type="journal article" date="2015" name="Genome Announc.">
        <title>Draft genome sequence of the cellulolytic fungus Chaetomium globosum.</title>
        <authorList>
            <person name="Cuomo C.A."/>
            <person name="Untereiner W.A."/>
            <person name="Ma L.-J."/>
            <person name="Grabherr M."/>
            <person name="Birren B.W."/>
        </authorList>
    </citation>
    <scope>NUCLEOTIDE SEQUENCE [LARGE SCALE GENOMIC DNA]</scope>
    <source>
        <strain evidence="5">ATCC 6205 / CBS 148.51 / DSM 1962 / NBRC 6347 / NRRL 1970</strain>
    </source>
</reference>
<dbReference type="GO" id="GO:0060963">
    <property type="term" value="P:positive regulation of ribosomal protein gene transcription by RNA polymerase II"/>
    <property type="evidence" value="ECO:0007669"/>
    <property type="project" value="TreeGrafter"/>
</dbReference>
<dbReference type="EMBL" id="CH408030">
    <property type="protein sequence ID" value="EAQ90423.1"/>
    <property type="molecule type" value="Genomic_DNA"/>
</dbReference>
<accession>Q2HBP6</accession>
<feature type="region of interest" description="Disordered" evidence="1">
    <location>
        <begin position="289"/>
        <end position="321"/>
    </location>
</feature>
<evidence type="ECO:0000259" key="3">
    <source>
        <dbReference type="Pfam" id="PF16787"/>
    </source>
</evidence>
<dbReference type="Proteomes" id="UP000001056">
    <property type="component" value="Unassembled WGS sequence"/>
</dbReference>
<dbReference type="GeneID" id="4389090"/>
<feature type="region of interest" description="Disordered" evidence="1">
    <location>
        <begin position="826"/>
        <end position="911"/>
    </location>
</feature>
<gene>
    <name evidence="4" type="ORF">CHGG_02358</name>
</gene>
<dbReference type="InterPro" id="IPR022210">
    <property type="entry name" value="TF_GCR1-like"/>
</dbReference>
<keyword evidence="5" id="KW-1185">Reference proteome</keyword>
<evidence type="ECO:0000313" key="5">
    <source>
        <dbReference type="Proteomes" id="UP000001056"/>
    </source>
</evidence>
<dbReference type="HOGENOM" id="CLU_009209_0_0_1"/>
<dbReference type="VEuPathDB" id="FungiDB:CHGG_02358"/>
<dbReference type="GO" id="GO:0000981">
    <property type="term" value="F:DNA-binding transcription factor activity, RNA polymerase II-specific"/>
    <property type="evidence" value="ECO:0007669"/>
    <property type="project" value="TreeGrafter"/>
</dbReference>
<dbReference type="InterPro" id="IPR038279">
    <property type="entry name" value="Ndc10_dom2_sf"/>
</dbReference>
<evidence type="ECO:0008006" key="6">
    <source>
        <dbReference type="Google" id="ProtNLM"/>
    </source>
</evidence>
<dbReference type="Pfam" id="PF12550">
    <property type="entry name" value="GCR1_C"/>
    <property type="match status" value="1"/>
</dbReference>